<accession>A0A410DTN9</accession>
<protein>
    <recommendedName>
        <fullName evidence="2">CAAX prenyl protease 2/Lysostaphin resistance protein A-like domain-containing protein</fullName>
    </recommendedName>
</protein>
<dbReference type="PANTHER" id="PTHR35797">
    <property type="entry name" value="PROTEASE-RELATED"/>
    <property type="match status" value="1"/>
</dbReference>
<sequence>MIDRKTKSANKLQMILYVFVTYLFSWIIWGIIYASDRNIISYDIYKNYVGVFFAIGAFMPTIMAIIFTGFFYGTDGVKNLLKKGIIWRINPLYYIFILFYVVSSFFVPLWFCNITGSSYNFDISMNFNSVLLNFFLVLLLGGPLGEEFGWRGFALTKLQNKLNPIYSSIILGVIWSCWHLPLFFIQGTPQYGIPFSLFIISVMCLSLVFTWIYNRTHGSVLMTILLHTLYNITPLINPYFVKSFNRYTATWIIYQFIIILFIIWDTIKRSSKQIN</sequence>
<dbReference type="InterPro" id="IPR042150">
    <property type="entry name" value="MmRce1-like"/>
</dbReference>
<dbReference type="GO" id="GO:0080120">
    <property type="term" value="P:CAAX-box protein maturation"/>
    <property type="evidence" value="ECO:0007669"/>
    <property type="project" value="UniProtKB-ARBA"/>
</dbReference>
<keyword evidence="4" id="KW-1185">Reference proteome</keyword>
<proteinExistence type="predicted"/>
<evidence type="ECO:0000256" key="1">
    <source>
        <dbReference type="SAM" id="Phobius"/>
    </source>
</evidence>
<feature type="transmembrane region" description="Helical" evidence="1">
    <location>
        <begin position="12"/>
        <end position="32"/>
    </location>
</feature>
<gene>
    <name evidence="3" type="ORF">C1I91_12540</name>
</gene>
<dbReference type="EMBL" id="CP025746">
    <property type="protein sequence ID" value="QAA32401.1"/>
    <property type="molecule type" value="Genomic_DNA"/>
</dbReference>
<evidence type="ECO:0000259" key="2">
    <source>
        <dbReference type="Pfam" id="PF02517"/>
    </source>
</evidence>
<feature type="transmembrane region" description="Helical" evidence="1">
    <location>
        <begin position="247"/>
        <end position="267"/>
    </location>
</feature>
<feature type="domain" description="CAAX prenyl protease 2/Lysostaphin resistance protein A-like" evidence="2">
    <location>
        <begin position="131"/>
        <end position="232"/>
    </location>
</feature>
<dbReference type="Pfam" id="PF02517">
    <property type="entry name" value="Rce1-like"/>
    <property type="match status" value="1"/>
</dbReference>
<keyword evidence="1" id="KW-1133">Transmembrane helix</keyword>
<organism evidence="3 4">
    <name type="scientific">Clostridium manihotivorum</name>
    <dbReference type="NCBI Taxonomy" id="2320868"/>
    <lineage>
        <taxon>Bacteria</taxon>
        <taxon>Bacillati</taxon>
        <taxon>Bacillota</taxon>
        <taxon>Clostridia</taxon>
        <taxon>Eubacteriales</taxon>
        <taxon>Clostridiaceae</taxon>
        <taxon>Clostridium</taxon>
    </lineage>
</organism>
<dbReference type="GO" id="GO:0004175">
    <property type="term" value="F:endopeptidase activity"/>
    <property type="evidence" value="ECO:0007669"/>
    <property type="project" value="UniProtKB-ARBA"/>
</dbReference>
<feature type="transmembrane region" description="Helical" evidence="1">
    <location>
        <begin position="52"/>
        <end position="72"/>
    </location>
</feature>
<feature type="transmembrane region" description="Helical" evidence="1">
    <location>
        <begin position="123"/>
        <end position="144"/>
    </location>
</feature>
<dbReference type="KEGG" id="cmah:C1I91_12540"/>
<feature type="transmembrane region" description="Helical" evidence="1">
    <location>
        <begin position="165"/>
        <end position="185"/>
    </location>
</feature>
<feature type="transmembrane region" description="Helical" evidence="1">
    <location>
        <begin position="92"/>
        <end position="111"/>
    </location>
</feature>
<dbReference type="Proteomes" id="UP000286268">
    <property type="component" value="Chromosome"/>
</dbReference>
<keyword evidence="1" id="KW-0812">Transmembrane</keyword>
<keyword evidence="1" id="KW-0472">Membrane</keyword>
<evidence type="ECO:0000313" key="4">
    <source>
        <dbReference type="Proteomes" id="UP000286268"/>
    </source>
</evidence>
<dbReference type="OrthoDB" id="9777755at2"/>
<dbReference type="InterPro" id="IPR003675">
    <property type="entry name" value="Rce1/LyrA-like_dom"/>
</dbReference>
<name>A0A410DTN9_9CLOT</name>
<dbReference type="AlphaFoldDB" id="A0A410DTN9"/>
<feature type="transmembrane region" description="Helical" evidence="1">
    <location>
        <begin position="220"/>
        <end position="241"/>
    </location>
</feature>
<evidence type="ECO:0000313" key="3">
    <source>
        <dbReference type="EMBL" id="QAA32401.1"/>
    </source>
</evidence>
<reference evidence="3 4" key="1">
    <citation type="submission" date="2018-01" db="EMBL/GenBank/DDBJ databases">
        <title>Genome Sequencing and Assembly of Anaerobacter polyendosporus strain CT4.</title>
        <authorList>
            <person name="Tachaapaikoon C."/>
            <person name="Sutheeworapong S."/>
            <person name="Jenjaroenpun P."/>
            <person name="Wongsurawat T."/>
            <person name="Nookeaw I."/>
            <person name="Cheawchanlertfa P."/>
            <person name="Kosugi A."/>
            <person name="Cheevadhanarak S."/>
            <person name="Ratanakhanokchai K."/>
        </authorList>
    </citation>
    <scope>NUCLEOTIDE SEQUENCE [LARGE SCALE GENOMIC DNA]</scope>
    <source>
        <strain evidence="3 4">CT4</strain>
    </source>
</reference>
<feature type="transmembrane region" description="Helical" evidence="1">
    <location>
        <begin position="191"/>
        <end position="213"/>
    </location>
</feature>
<dbReference type="PANTHER" id="PTHR35797:SF1">
    <property type="entry name" value="PROTEASE"/>
    <property type="match status" value="1"/>
</dbReference>
<dbReference type="RefSeq" id="WP_128213188.1">
    <property type="nucleotide sequence ID" value="NZ_CP025746.1"/>
</dbReference>